<dbReference type="SUPFAM" id="SSF48371">
    <property type="entry name" value="ARM repeat"/>
    <property type="match status" value="1"/>
</dbReference>
<name>A0ABD1GGR4_SALDI</name>
<evidence type="ECO:0008006" key="6">
    <source>
        <dbReference type="Google" id="ProtNLM"/>
    </source>
</evidence>
<dbReference type="InterPro" id="IPR016024">
    <property type="entry name" value="ARM-type_fold"/>
</dbReference>
<dbReference type="EMBL" id="JBEAFC010000008">
    <property type="protein sequence ID" value="KAL1543194.1"/>
    <property type="molecule type" value="Genomic_DNA"/>
</dbReference>
<comment type="caution">
    <text evidence="4">The sequence shown here is derived from an EMBL/GenBank/DDBJ whole genome shotgun (WGS) entry which is preliminary data.</text>
</comment>
<gene>
    <name evidence="4" type="ORF">AAHA92_20201</name>
</gene>
<keyword evidence="3" id="KW-0812">Transmembrane</keyword>
<accession>A0ABD1GGR4</accession>
<feature type="transmembrane region" description="Helical" evidence="3">
    <location>
        <begin position="72"/>
        <end position="92"/>
    </location>
</feature>
<dbReference type="PANTHER" id="PTHR33115:SF50">
    <property type="entry name" value="ARM REPEAT SUPERFAMILY PROTEIN"/>
    <property type="match status" value="1"/>
</dbReference>
<protein>
    <recommendedName>
        <fullName evidence="6">ARM repeat superfamily protein</fullName>
    </recommendedName>
</protein>
<reference evidence="4 5" key="1">
    <citation type="submission" date="2024-06" db="EMBL/GenBank/DDBJ databases">
        <title>A chromosome level genome sequence of Diviner's sage (Salvia divinorum).</title>
        <authorList>
            <person name="Ford S.A."/>
            <person name="Ro D.-K."/>
            <person name="Ness R.W."/>
            <person name="Phillips M.A."/>
        </authorList>
    </citation>
    <scope>NUCLEOTIDE SEQUENCE [LARGE SCALE GENOMIC DNA]</scope>
    <source>
        <strain evidence="4">SAF-2024a</strain>
        <tissue evidence="4">Leaf</tissue>
    </source>
</reference>
<dbReference type="InterPro" id="IPR011989">
    <property type="entry name" value="ARM-like"/>
</dbReference>
<evidence type="ECO:0000256" key="3">
    <source>
        <dbReference type="SAM" id="Phobius"/>
    </source>
</evidence>
<evidence type="ECO:0000256" key="2">
    <source>
        <dbReference type="PROSITE-ProRule" id="PRU00259"/>
    </source>
</evidence>
<proteinExistence type="predicted"/>
<evidence type="ECO:0000256" key="1">
    <source>
        <dbReference type="ARBA" id="ARBA00022737"/>
    </source>
</evidence>
<keyword evidence="3" id="KW-0472">Membrane</keyword>
<feature type="repeat" description="ARM" evidence="2">
    <location>
        <begin position="354"/>
        <end position="399"/>
    </location>
</feature>
<dbReference type="Proteomes" id="UP001567538">
    <property type="component" value="Unassembled WGS sequence"/>
</dbReference>
<dbReference type="PROSITE" id="PS50176">
    <property type="entry name" value="ARM_REPEAT"/>
    <property type="match status" value="1"/>
</dbReference>
<dbReference type="InterPro" id="IPR000225">
    <property type="entry name" value="Armadillo"/>
</dbReference>
<organism evidence="4 5">
    <name type="scientific">Salvia divinorum</name>
    <name type="common">Maria pastora</name>
    <name type="synonym">Diviner's sage</name>
    <dbReference type="NCBI Taxonomy" id="28513"/>
    <lineage>
        <taxon>Eukaryota</taxon>
        <taxon>Viridiplantae</taxon>
        <taxon>Streptophyta</taxon>
        <taxon>Embryophyta</taxon>
        <taxon>Tracheophyta</taxon>
        <taxon>Spermatophyta</taxon>
        <taxon>Magnoliopsida</taxon>
        <taxon>eudicotyledons</taxon>
        <taxon>Gunneridae</taxon>
        <taxon>Pentapetalae</taxon>
        <taxon>asterids</taxon>
        <taxon>lamiids</taxon>
        <taxon>Lamiales</taxon>
        <taxon>Lamiaceae</taxon>
        <taxon>Nepetoideae</taxon>
        <taxon>Mentheae</taxon>
        <taxon>Salviinae</taxon>
        <taxon>Salvia</taxon>
        <taxon>Salvia subgen. Calosphace</taxon>
    </lineage>
</organism>
<evidence type="ECO:0000313" key="4">
    <source>
        <dbReference type="EMBL" id="KAL1543194.1"/>
    </source>
</evidence>
<keyword evidence="5" id="KW-1185">Reference proteome</keyword>
<evidence type="ECO:0000313" key="5">
    <source>
        <dbReference type="Proteomes" id="UP001567538"/>
    </source>
</evidence>
<keyword evidence="1" id="KW-0677">Repeat</keyword>
<dbReference type="Gene3D" id="1.25.10.10">
    <property type="entry name" value="Leucine-rich Repeat Variant"/>
    <property type="match status" value="1"/>
</dbReference>
<dbReference type="PANTHER" id="PTHR33115">
    <property type="entry name" value="ARM REPEAT SUPERFAMILY PROTEIN"/>
    <property type="match status" value="1"/>
</dbReference>
<sequence length="796" mass="88863">MNHNSSPSESQGSVHLHIFELSAVPTTSLDTKSSTTSSAADASSSLSSARAPEKQLTLFALRLAVLEKTASGIGTLGFIWATVVLLGGFAITLDKTDFWFITIILLIEGTRIFSRSHELELQHQATWSITEAGISTFRAIKTAFSSSRTAKHHTARQLRTDWGEKRPPTRTWMSSEVPLLSYGKWMFISTNVSRVLHWLQLASAVSCVVLSMIKLVHRDFGDMEKDNSDKRNRESALIIFYSLSLSEALLFLLEKAYWEWKLTFYSLLEIVNKECELGDSDLISIRRFFYDAYSKCINGSVFDGLKMDMVSFAMELLSSNSPDENLIGARILRRFATSSQFSQDTLQKIGTSLPVVERLVEMLNWKDEEEEEIRYSAAEILSELASKKHNSLRIAGIAGALESISCLLHRSRGHGRVSDQISEKKKRGQGHSRPWSFNNVGLEILKKLARDHDICGKIGNTKGLLPKIIDFAHADESLLRGPSSETVTVKLSMQVLKMLASTAGAAGRQLRREISEIVLTIGYIRDVLRYGDRHPELQILGIEILTSLAIEEDATERIGATGGVVKELFRIFFNDGIPEEQQHVRAAAGEALAMLALESDSTCRGILKLGLNEQLVTAVEAPLLRVNAARILRNLFAFSGDDCFHHLKGLTAAAPTILEAIMREEGKLLEVMIGAASCMFKFMDHQESRSMFKRVGIRETDLPNRLFLILSKYQQPCIKVPSMRRYTIELAIWLMREEKESVRAFRGLGMARELESVTETTSELESFNIFSGTVGLCRHKVTMLALVDAAMKLLEG</sequence>
<dbReference type="AlphaFoldDB" id="A0ABD1GGR4"/>
<keyword evidence="3" id="KW-1133">Transmembrane helix</keyword>